<dbReference type="SMART" id="SM00355">
    <property type="entry name" value="ZnF_C2H2"/>
    <property type="match status" value="2"/>
</dbReference>
<dbReference type="InterPro" id="IPR054076">
    <property type="entry name" value="ZUO1-like_ZHD"/>
</dbReference>
<dbReference type="GO" id="GO:0005737">
    <property type="term" value="C:cytoplasm"/>
    <property type="evidence" value="ECO:0007669"/>
    <property type="project" value="TreeGrafter"/>
</dbReference>
<dbReference type="InterPro" id="IPR018253">
    <property type="entry name" value="DnaJ_domain_CS"/>
</dbReference>
<dbReference type="GO" id="GO:0008270">
    <property type="term" value="F:zinc ion binding"/>
    <property type="evidence" value="ECO:0007669"/>
    <property type="project" value="UniProtKB-KW"/>
</dbReference>
<dbReference type="PRINTS" id="PR00625">
    <property type="entry name" value="JDOMAIN"/>
</dbReference>
<feature type="domain" description="J" evidence="6">
    <location>
        <begin position="22"/>
        <end position="88"/>
    </location>
</feature>
<dbReference type="Pfam" id="PF21884">
    <property type="entry name" value="ZUO1-like_ZHD"/>
    <property type="match status" value="1"/>
</dbReference>
<keyword evidence="1" id="KW-0479">Metal-binding</keyword>
<dbReference type="Gene3D" id="3.30.160.60">
    <property type="entry name" value="Classic Zinc Finger"/>
    <property type="match status" value="1"/>
</dbReference>
<dbReference type="InterPro" id="IPR003604">
    <property type="entry name" value="Matrin/U1-like-C_Znf_C2H2"/>
</dbReference>
<evidence type="ECO:0000259" key="7">
    <source>
        <dbReference type="PROSITE" id="PS50157"/>
    </source>
</evidence>
<feature type="compositionally biased region" description="Polar residues" evidence="5">
    <location>
        <begin position="466"/>
        <end position="476"/>
    </location>
</feature>
<feature type="region of interest" description="Disordered" evidence="5">
    <location>
        <begin position="442"/>
        <end position="503"/>
    </location>
</feature>
<dbReference type="GO" id="GO:0003676">
    <property type="term" value="F:nucleic acid binding"/>
    <property type="evidence" value="ECO:0007669"/>
    <property type="project" value="InterPro"/>
</dbReference>
<sequence length="550" mass="61159">MGAQQSSGRDTSPQNGAAPKTCYYEVLGVDRHATDDEIKKAYRKKALELHPDRNYGDVDNATVKFAEVSSAWEVLSDPQERAWYDSHRESILHGDGGGEVDHFEHNVRLTSAGDLVSLIGKFSTSIPFTDAPNGFYGILRDTFARLSSEEVSACDWAGFEVVDYPDFGYAGDKYEDAVKPFYRVWVNFTTKKSFSWREAYRASDAPDRATRRLIDKENKRLREEGIREFNDTVRSLVVFVRKRDPRYIPNSQTEADRQKILRDAAAAQAARSRAANQAKLGDHVIPDWARSHEPGDAEDFTGSEESEVEHIECVVCNKTFKSEKQYETHEKSKKHIKSVQQLQREMKKENKLLNLDSPASNSSPNTPVGGLDELHLNANDVEVEDTTASDLEENKAVQASGKEILGIPGPNDCLSDNQISVEPAVGTTPDSLSDISELDDEYASREDVESRINSSLAGNDMEGASSVESRVDTPTASDFDGPEQPKLGKAKARRAKKAAKQQETATIDGLEFKCAACDDTFASKTKLFNHIKEFNHAQPVPKAKGKNKKR</sequence>
<evidence type="ECO:0000256" key="4">
    <source>
        <dbReference type="PROSITE-ProRule" id="PRU00042"/>
    </source>
</evidence>
<dbReference type="PROSITE" id="PS00028">
    <property type="entry name" value="ZINC_FINGER_C2H2_1"/>
    <property type="match status" value="2"/>
</dbReference>
<dbReference type="AlphaFoldDB" id="A0A7D8UVE5"/>
<dbReference type="EMBL" id="QGMG01000007">
    <property type="protein sequence ID" value="TVY59317.1"/>
    <property type="molecule type" value="Genomic_DNA"/>
</dbReference>
<dbReference type="PROSITE" id="PS50157">
    <property type="entry name" value="ZINC_FINGER_C2H2_2"/>
    <property type="match status" value="1"/>
</dbReference>
<organism evidence="8 9">
    <name type="scientific">Lachnellula cervina</name>
    <dbReference type="NCBI Taxonomy" id="1316786"/>
    <lineage>
        <taxon>Eukaryota</taxon>
        <taxon>Fungi</taxon>
        <taxon>Dikarya</taxon>
        <taxon>Ascomycota</taxon>
        <taxon>Pezizomycotina</taxon>
        <taxon>Leotiomycetes</taxon>
        <taxon>Helotiales</taxon>
        <taxon>Lachnaceae</taxon>
        <taxon>Lachnellula</taxon>
    </lineage>
</organism>
<dbReference type="OrthoDB" id="5894at2759"/>
<dbReference type="InterPro" id="IPR013087">
    <property type="entry name" value="Znf_C2H2_type"/>
</dbReference>
<dbReference type="PROSITE" id="PS50076">
    <property type="entry name" value="DNAJ_2"/>
    <property type="match status" value="1"/>
</dbReference>
<feature type="region of interest" description="Disordered" evidence="5">
    <location>
        <begin position="352"/>
        <end position="372"/>
    </location>
</feature>
<dbReference type="InterPro" id="IPR036236">
    <property type="entry name" value="Znf_C2H2_sf"/>
</dbReference>
<evidence type="ECO:0000313" key="8">
    <source>
        <dbReference type="EMBL" id="TVY59317.1"/>
    </source>
</evidence>
<dbReference type="InterPro" id="IPR051964">
    <property type="entry name" value="Chaperone_stress_response"/>
</dbReference>
<feature type="compositionally biased region" description="Acidic residues" evidence="5">
    <location>
        <begin position="296"/>
        <end position="305"/>
    </location>
</feature>
<evidence type="ECO:0000313" key="9">
    <source>
        <dbReference type="Proteomes" id="UP000481288"/>
    </source>
</evidence>
<dbReference type="PANTHER" id="PTHR44029">
    <property type="entry name" value="DNAJ HOMOLOG SUBFAMILY C MEMBER 21"/>
    <property type="match status" value="1"/>
</dbReference>
<protein>
    <submittedName>
        <fullName evidence="8">DnaJ subfamily C member 21-like protein</fullName>
    </submittedName>
</protein>
<evidence type="ECO:0000259" key="6">
    <source>
        <dbReference type="PROSITE" id="PS50076"/>
    </source>
</evidence>
<feature type="compositionally biased region" description="Basic and acidic residues" evidence="5">
    <location>
        <begin position="280"/>
        <end position="295"/>
    </location>
</feature>
<name>A0A7D8UVE5_9HELO</name>
<comment type="caution">
    <text evidence="8">The sequence shown here is derived from an EMBL/GenBank/DDBJ whole genome shotgun (WGS) entry which is preliminary data.</text>
</comment>
<dbReference type="PANTHER" id="PTHR44029:SF1">
    <property type="entry name" value="DNAJ HOMOLOG SUBFAMILY C MEMBER 21"/>
    <property type="match status" value="1"/>
</dbReference>
<dbReference type="CDD" id="cd06257">
    <property type="entry name" value="DnaJ"/>
    <property type="match status" value="1"/>
</dbReference>
<evidence type="ECO:0000256" key="5">
    <source>
        <dbReference type="SAM" id="MobiDB-lite"/>
    </source>
</evidence>
<evidence type="ECO:0000256" key="3">
    <source>
        <dbReference type="ARBA" id="ARBA00022833"/>
    </source>
</evidence>
<dbReference type="SMART" id="SM00271">
    <property type="entry name" value="DnaJ"/>
    <property type="match status" value="1"/>
</dbReference>
<dbReference type="Gene3D" id="1.10.287.110">
    <property type="entry name" value="DnaJ domain"/>
    <property type="match status" value="1"/>
</dbReference>
<feature type="domain" description="C2H2-type" evidence="7">
    <location>
        <begin position="512"/>
        <end position="541"/>
    </location>
</feature>
<feature type="compositionally biased region" description="Polar residues" evidence="5">
    <location>
        <begin position="357"/>
        <end position="366"/>
    </location>
</feature>
<dbReference type="SMART" id="SM00451">
    <property type="entry name" value="ZnF_U1"/>
    <property type="match status" value="1"/>
</dbReference>
<feature type="region of interest" description="Disordered" evidence="5">
    <location>
        <begin position="272"/>
        <end position="305"/>
    </location>
</feature>
<evidence type="ECO:0000256" key="1">
    <source>
        <dbReference type="ARBA" id="ARBA00022723"/>
    </source>
</evidence>
<gene>
    <name evidence="8" type="primary">DNAJC21</name>
    <name evidence="8" type="ORF">LCER1_G000106</name>
</gene>
<keyword evidence="2 4" id="KW-0863">Zinc-finger</keyword>
<dbReference type="SUPFAM" id="SSF46565">
    <property type="entry name" value="Chaperone J-domain"/>
    <property type="match status" value="1"/>
</dbReference>
<dbReference type="PROSITE" id="PS00636">
    <property type="entry name" value="DNAJ_1"/>
    <property type="match status" value="1"/>
</dbReference>
<dbReference type="SUPFAM" id="SSF57667">
    <property type="entry name" value="beta-beta-alpha zinc fingers"/>
    <property type="match status" value="1"/>
</dbReference>
<accession>A0A7D8UVE5</accession>
<reference evidence="8 9" key="1">
    <citation type="submission" date="2018-05" db="EMBL/GenBank/DDBJ databases">
        <title>Whole genome sequencing for identification of molecular markers to develop diagnostic detection tools for the regulated plant pathogen Lachnellula willkommii.</title>
        <authorList>
            <person name="Giroux E."/>
            <person name="Bilodeau G."/>
        </authorList>
    </citation>
    <scope>NUCLEOTIDE SEQUENCE [LARGE SCALE GENOMIC DNA]</scope>
    <source>
        <strain evidence="8 9">CBS 625.97</strain>
    </source>
</reference>
<feature type="compositionally biased region" description="Basic residues" evidence="5">
    <location>
        <begin position="488"/>
        <end position="499"/>
    </location>
</feature>
<dbReference type="Pfam" id="PF12171">
    <property type="entry name" value="zf-C2H2_jaz"/>
    <property type="match status" value="1"/>
</dbReference>
<keyword evidence="3" id="KW-0862">Zinc</keyword>
<proteinExistence type="predicted"/>
<evidence type="ECO:0000256" key="2">
    <source>
        <dbReference type="ARBA" id="ARBA00022771"/>
    </source>
</evidence>
<dbReference type="InterPro" id="IPR022755">
    <property type="entry name" value="Znf_C2H2_jaz"/>
</dbReference>
<dbReference type="Proteomes" id="UP000481288">
    <property type="component" value="Unassembled WGS sequence"/>
</dbReference>
<dbReference type="FunFam" id="1.10.287.110:FF:000046">
    <property type="entry name" value="dnaJ homolog subfamily C member 21"/>
    <property type="match status" value="1"/>
</dbReference>
<keyword evidence="9" id="KW-1185">Reference proteome</keyword>
<dbReference type="InterPro" id="IPR036869">
    <property type="entry name" value="J_dom_sf"/>
</dbReference>
<dbReference type="Pfam" id="PF00226">
    <property type="entry name" value="DnaJ"/>
    <property type="match status" value="1"/>
</dbReference>
<dbReference type="InterPro" id="IPR001623">
    <property type="entry name" value="DnaJ_domain"/>
</dbReference>